<protein>
    <submittedName>
        <fullName evidence="2">GNAT family N-acetyltransferase</fullName>
    </submittedName>
</protein>
<gene>
    <name evidence="2" type="ORF">FLL46_21290</name>
</gene>
<evidence type="ECO:0000259" key="1">
    <source>
        <dbReference type="PROSITE" id="PS51186"/>
    </source>
</evidence>
<keyword evidence="3" id="KW-1185">Reference proteome</keyword>
<organism evidence="2 3">
    <name type="scientific">Aliikangiella coralliicola</name>
    <dbReference type="NCBI Taxonomy" id="2592383"/>
    <lineage>
        <taxon>Bacteria</taxon>
        <taxon>Pseudomonadati</taxon>
        <taxon>Pseudomonadota</taxon>
        <taxon>Gammaproteobacteria</taxon>
        <taxon>Oceanospirillales</taxon>
        <taxon>Pleioneaceae</taxon>
        <taxon>Aliikangiella</taxon>
    </lineage>
</organism>
<dbReference type="Proteomes" id="UP000315439">
    <property type="component" value="Unassembled WGS sequence"/>
</dbReference>
<evidence type="ECO:0000313" key="2">
    <source>
        <dbReference type="EMBL" id="TQV84932.1"/>
    </source>
</evidence>
<proteinExistence type="predicted"/>
<dbReference type="InterPro" id="IPR000182">
    <property type="entry name" value="GNAT_dom"/>
</dbReference>
<evidence type="ECO:0000313" key="3">
    <source>
        <dbReference type="Proteomes" id="UP000315439"/>
    </source>
</evidence>
<dbReference type="GO" id="GO:0016747">
    <property type="term" value="F:acyltransferase activity, transferring groups other than amino-acyl groups"/>
    <property type="evidence" value="ECO:0007669"/>
    <property type="project" value="InterPro"/>
</dbReference>
<accession>A0A545U634</accession>
<dbReference type="SUPFAM" id="SSF55729">
    <property type="entry name" value="Acyl-CoA N-acyltransferases (Nat)"/>
    <property type="match status" value="1"/>
</dbReference>
<sequence length="147" mass="17557">MFRKCTNVDKEDVWNIYVDAMQHHIEKIWGWDIGWQTREFKENFFKLNTSFILFEGIEAGYIQYQESADEIYVNMIVLKPEHRSSGLGMPTLNLLQSNHPGKILRLRCFKINEGALRFYQKNSFRIIKEEDKFYLLELKAPFNKNAK</sequence>
<reference evidence="2 3" key="1">
    <citation type="submission" date="2019-07" db="EMBL/GenBank/DDBJ databases">
        <title>Draft genome for Aliikangiella sp. M105.</title>
        <authorList>
            <person name="Wang G."/>
        </authorList>
    </citation>
    <scope>NUCLEOTIDE SEQUENCE [LARGE SCALE GENOMIC DNA]</scope>
    <source>
        <strain evidence="2 3">M105</strain>
    </source>
</reference>
<dbReference type="PROSITE" id="PS51186">
    <property type="entry name" value="GNAT"/>
    <property type="match status" value="1"/>
</dbReference>
<dbReference type="EMBL" id="VIKS01000013">
    <property type="protein sequence ID" value="TQV84932.1"/>
    <property type="molecule type" value="Genomic_DNA"/>
</dbReference>
<dbReference type="OrthoDB" id="9796129at2"/>
<dbReference type="Gene3D" id="3.40.630.30">
    <property type="match status" value="1"/>
</dbReference>
<feature type="domain" description="N-acetyltransferase" evidence="1">
    <location>
        <begin position="1"/>
        <end position="141"/>
    </location>
</feature>
<dbReference type="RefSeq" id="WP_142933504.1">
    <property type="nucleotide sequence ID" value="NZ_ML660169.1"/>
</dbReference>
<comment type="caution">
    <text evidence="2">The sequence shown here is derived from an EMBL/GenBank/DDBJ whole genome shotgun (WGS) entry which is preliminary data.</text>
</comment>
<keyword evidence="2" id="KW-0808">Transferase</keyword>
<dbReference type="InterPro" id="IPR016181">
    <property type="entry name" value="Acyl_CoA_acyltransferase"/>
</dbReference>
<name>A0A545U634_9GAMM</name>
<dbReference type="AlphaFoldDB" id="A0A545U634"/>